<accession>A0A0F9TNQ1</accession>
<comment type="caution">
    <text evidence="1">The sequence shown here is derived from an EMBL/GenBank/DDBJ whole genome shotgun (WGS) entry which is preliminary data.</text>
</comment>
<evidence type="ECO:0000313" key="1">
    <source>
        <dbReference type="EMBL" id="KKN82740.1"/>
    </source>
</evidence>
<proteinExistence type="predicted"/>
<sequence>MSKIISGFPGIGKSYYKQDANSLRVADSDSGSFSWEKPGIRHPDFPQNYMEHIKVLIPITDLIFVSSHKVVRDALVSNELYFTLVIPDISLKEEYIKRYIDRDNDSKFINFIESNWNSFINEMLTQKGCEIAQLKSGEYLSNYLESL</sequence>
<dbReference type="AlphaFoldDB" id="A0A0F9TNQ1"/>
<dbReference type="EMBL" id="LAZR01000195">
    <property type="protein sequence ID" value="KKN82740.1"/>
    <property type="molecule type" value="Genomic_DNA"/>
</dbReference>
<reference evidence="1" key="1">
    <citation type="journal article" date="2015" name="Nature">
        <title>Complex archaea that bridge the gap between prokaryotes and eukaryotes.</title>
        <authorList>
            <person name="Spang A."/>
            <person name="Saw J.H."/>
            <person name="Jorgensen S.L."/>
            <person name="Zaremba-Niedzwiedzka K."/>
            <person name="Martijn J."/>
            <person name="Lind A.E."/>
            <person name="van Eijk R."/>
            <person name="Schleper C."/>
            <person name="Guy L."/>
            <person name="Ettema T.J."/>
        </authorList>
    </citation>
    <scope>NUCLEOTIDE SEQUENCE</scope>
</reference>
<organism evidence="1">
    <name type="scientific">marine sediment metagenome</name>
    <dbReference type="NCBI Taxonomy" id="412755"/>
    <lineage>
        <taxon>unclassified sequences</taxon>
        <taxon>metagenomes</taxon>
        <taxon>ecological metagenomes</taxon>
    </lineage>
</organism>
<protein>
    <submittedName>
        <fullName evidence="1">Uncharacterized protein</fullName>
    </submittedName>
</protein>
<name>A0A0F9TNQ1_9ZZZZ</name>
<gene>
    <name evidence="1" type="ORF">LCGC14_0305640</name>
</gene>